<dbReference type="AlphaFoldDB" id="A0A9P3FH19"/>
<accession>A0A9P3FH19</accession>
<name>A0A9P3FH19_9PEZI</name>
<organism evidence="1 2">
    <name type="scientific">Cercospora kikuchii</name>
    <dbReference type="NCBI Taxonomy" id="84275"/>
    <lineage>
        <taxon>Eukaryota</taxon>
        <taxon>Fungi</taxon>
        <taxon>Dikarya</taxon>
        <taxon>Ascomycota</taxon>
        <taxon>Pezizomycotina</taxon>
        <taxon>Dothideomycetes</taxon>
        <taxon>Dothideomycetidae</taxon>
        <taxon>Mycosphaerellales</taxon>
        <taxon>Mycosphaerellaceae</taxon>
        <taxon>Cercospora</taxon>
    </lineage>
</organism>
<protein>
    <submittedName>
        <fullName evidence="1">Uncharacterized protein</fullName>
    </submittedName>
</protein>
<gene>
    <name evidence="1" type="ORF">CKM354_001018700</name>
</gene>
<dbReference type="RefSeq" id="XP_044661573.1">
    <property type="nucleotide sequence ID" value="XM_044805638.1"/>
</dbReference>
<evidence type="ECO:0000313" key="2">
    <source>
        <dbReference type="Proteomes" id="UP000825890"/>
    </source>
</evidence>
<dbReference type="GeneID" id="68295762"/>
<sequence length="173" mass="19912">MENSPFNNLSAELRNEIWQLALKSDTPLAIGGTSAHGPTAAQPPLTRAYDLKNWLRFISTNKYHEAISKMGLVVWVPAMGNCGWIGDWKMSLLNGLQTYGFGGAHENRRLKVTVRMACWLSEKDQSMRFLPDVGTERLQRKETARKFFERLGMEVDEVTWETMYDERDRRVDL</sequence>
<comment type="caution">
    <text evidence="1">The sequence shown here is derived from an EMBL/GenBank/DDBJ whole genome shotgun (WGS) entry which is preliminary data.</text>
</comment>
<proteinExistence type="predicted"/>
<keyword evidence="2" id="KW-1185">Reference proteome</keyword>
<dbReference type="Proteomes" id="UP000825890">
    <property type="component" value="Unassembled WGS sequence"/>
</dbReference>
<reference evidence="1 2" key="1">
    <citation type="submission" date="2021-01" db="EMBL/GenBank/DDBJ databases">
        <title>Cercospora kikuchii MAFF 305040 whole genome shotgun sequence.</title>
        <authorList>
            <person name="Kashiwa T."/>
            <person name="Suzuki T."/>
        </authorList>
    </citation>
    <scope>NUCLEOTIDE SEQUENCE [LARGE SCALE GENOMIC DNA]</scope>
    <source>
        <strain evidence="1 2">MAFF 305040</strain>
    </source>
</reference>
<evidence type="ECO:0000313" key="1">
    <source>
        <dbReference type="EMBL" id="GIZ47086.1"/>
    </source>
</evidence>
<dbReference type="EMBL" id="BOLY01000007">
    <property type="protein sequence ID" value="GIZ47086.1"/>
    <property type="molecule type" value="Genomic_DNA"/>
</dbReference>